<proteinExistence type="predicted"/>
<comment type="caution">
    <text evidence="2">The sequence shown here is derived from an EMBL/GenBank/DDBJ whole genome shotgun (WGS) entry which is preliminary data.</text>
</comment>
<evidence type="ECO:0000313" key="3">
    <source>
        <dbReference type="Proteomes" id="UP000285405"/>
    </source>
</evidence>
<feature type="region of interest" description="Disordered" evidence="1">
    <location>
        <begin position="13"/>
        <end position="42"/>
    </location>
</feature>
<dbReference type="EMBL" id="MCBR01022591">
    <property type="protein sequence ID" value="RKF51380.1"/>
    <property type="molecule type" value="Genomic_DNA"/>
</dbReference>
<reference evidence="2 3" key="1">
    <citation type="journal article" date="2018" name="BMC Genomics">
        <title>Comparative genome analyses reveal sequence features reflecting distinct modes of host-adaptation between dicot and monocot powdery mildew.</title>
        <authorList>
            <person name="Wu Y."/>
            <person name="Ma X."/>
            <person name="Pan Z."/>
            <person name="Kale S.D."/>
            <person name="Song Y."/>
            <person name="King H."/>
            <person name="Zhang Q."/>
            <person name="Presley C."/>
            <person name="Deng X."/>
            <person name="Wei C.I."/>
            <person name="Xiao S."/>
        </authorList>
    </citation>
    <scope>NUCLEOTIDE SEQUENCE [LARGE SCALE GENOMIC DNA]</scope>
    <source>
        <strain evidence="2">UCSC1</strain>
    </source>
</reference>
<dbReference type="OrthoDB" id="5404323at2759"/>
<feature type="compositionally biased region" description="Polar residues" evidence="1">
    <location>
        <begin position="65"/>
        <end position="75"/>
    </location>
</feature>
<feature type="region of interest" description="Disordered" evidence="1">
    <location>
        <begin position="54"/>
        <end position="111"/>
    </location>
</feature>
<evidence type="ECO:0000313" key="2">
    <source>
        <dbReference type="EMBL" id="RKF51380.1"/>
    </source>
</evidence>
<sequence>MLLNYGAGLHGHEFSGPSLSYKDNHTLRTSPSTRSSLTTSNSITHKNILSQYHESSGLKSPRPLSGQSVRFQEPTNDSDSDMASEGDGSLVDSDCDKPRRDKTLKRLKDPRKSSVFHLAHPAPTMTQTQKLLKIHPKILLQLQLLSSQSRPKPSIDVLPSSVLIPRITRKFPRLLRCKGELGSNDVIVVRSENYDNNTDYSAEDSDTDEDGLANRDLIAVICQMPRTKGTSLGVAEIVFSDGSTCIATPLPGGRYEIRFREEEGYEITAHWWIKRYPKAEDVKSLGYADVNSDLKYAFSVIDPNFKRHPIMATITHKNLEILDSYTTLSSSCGRYPPTSSFRDCSKDSGDMEDIVVPDRTTHKIDKKMQTLIQVTGIWVSLRQNWSPCFRYNDALAIACSSKPTQHNGRVRSSSLTIETGRRRSVVYSPGTPNSTQNNTKSLTLGNSIRRVSVRAKSINGDSGRSETQKRPERTLSAGKAFVQRAAAHRAATSATSKNTSGDNYEKITLSNQVATDCCSSRTSNSSSTPSSGASFPSSLMTTTDTTVRTHRRAQSSHHPALSVYDDSKNMNHVRYSFEIIRKSDYQSDIRPRSGRWKSVTNFFRRVNKIVSPHHEHFK</sequence>
<feature type="compositionally biased region" description="Low complexity" evidence="1">
    <location>
        <begin position="484"/>
        <end position="496"/>
    </location>
</feature>
<feature type="compositionally biased region" description="Basic and acidic residues" evidence="1">
    <location>
        <begin position="463"/>
        <end position="473"/>
    </location>
</feature>
<feature type="region of interest" description="Disordered" evidence="1">
    <location>
        <begin position="517"/>
        <end position="564"/>
    </location>
</feature>
<feature type="compositionally biased region" description="Polar residues" evidence="1">
    <location>
        <begin position="430"/>
        <end position="446"/>
    </location>
</feature>
<feature type="compositionally biased region" description="Low complexity" evidence="1">
    <location>
        <begin position="519"/>
        <end position="546"/>
    </location>
</feature>
<dbReference type="Proteomes" id="UP000285405">
    <property type="component" value="Unassembled WGS sequence"/>
</dbReference>
<accession>A0A420H1Q1</accession>
<dbReference type="AlphaFoldDB" id="A0A420H1Q1"/>
<gene>
    <name evidence="2" type="ORF">GcC1_225005</name>
</gene>
<organism evidence="2 3">
    <name type="scientific">Golovinomyces cichoracearum</name>
    <dbReference type="NCBI Taxonomy" id="62708"/>
    <lineage>
        <taxon>Eukaryota</taxon>
        <taxon>Fungi</taxon>
        <taxon>Dikarya</taxon>
        <taxon>Ascomycota</taxon>
        <taxon>Pezizomycotina</taxon>
        <taxon>Leotiomycetes</taxon>
        <taxon>Erysiphales</taxon>
        <taxon>Erysiphaceae</taxon>
        <taxon>Golovinomyces</taxon>
    </lineage>
</organism>
<protein>
    <submittedName>
        <fullName evidence="2">Uncharacterized protein</fullName>
    </submittedName>
</protein>
<feature type="region of interest" description="Disordered" evidence="1">
    <location>
        <begin position="421"/>
        <end position="503"/>
    </location>
</feature>
<name>A0A420H1Q1_9PEZI</name>
<feature type="compositionally biased region" description="Low complexity" evidence="1">
    <location>
        <begin position="27"/>
        <end position="42"/>
    </location>
</feature>
<feature type="compositionally biased region" description="Basic and acidic residues" evidence="1">
    <location>
        <begin position="94"/>
        <end position="111"/>
    </location>
</feature>
<evidence type="ECO:0000256" key="1">
    <source>
        <dbReference type="SAM" id="MobiDB-lite"/>
    </source>
</evidence>